<dbReference type="InterPro" id="IPR044066">
    <property type="entry name" value="TRIAD_supradom"/>
</dbReference>
<evidence type="ECO:0000313" key="15">
    <source>
        <dbReference type="WBParaSite" id="SSLN_0000424201-mRNA-1"/>
    </source>
</evidence>
<comment type="similarity">
    <text evidence="3">Belongs to the RBR family. Ariadne subfamily.</text>
</comment>
<dbReference type="InterPro" id="IPR045840">
    <property type="entry name" value="Ariadne"/>
</dbReference>
<dbReference type="InterPro" id="IPR002867">
    <property type="entry name" value="IBR_dom"/>
</dbReference>
<dbReference type="OrthoDB" id="10009520at2759"/>
<evidence type="ECO:0000259" key="12">
    <source>
        <dbReference type="PROSITE" id="PS51873"/>
    </source>
</evidence>
<dbReference type="CDD" id="cd20356">
    <property type="entry name" value="Rcat_RBR_HHARI-like"/>
    <property type="match status" value="1"/>
</dbReference>
<reference evidence="13 14" key="2">
    <citation type="submission" date="2018-11" db="EMBL/GenBank/DDBJ databases">
        <authorList>
            <consortium name="Pathogen Informatics"/>
        </authorList>
    </citation>
    <scope>NUCLEOTIDE SEQUENCE [LARGE SCALE GENOMIC DNA]</scope>
    <source>
        <strain evidence="13 14">NST_G2</strain>
    </source>
</reference>
<gene>
    <name evidence="13" type="ORF">SSLN_LOCUS4098</name>
</gene>
<dbReference type="EMBL" id="UYSU01032744">
    <property type="protein sequence ID" value="VDL90483.1"/>
    <property type="molecule type" value="Genomic_DNA"/>
</dbReference>
<dbReference type="Pfam" id="PF22605">
    <property type="entry name" value="IBR_2"/>
    <property type="match status" value="1"/>
</dbReference>
<evidence type="ECO:0000256" key="6">
    <source>
        <dbReference type="ARBA" id="ARBA00022723"/>
    </source>
</evidence>
<keyword evidence="10" id="KW-0862">Zinc</keyword>
<sequence>MDIDELMNEAESLSASDASTDVDNDILPGVHEELERQEQEASEYEALNTEDLIRHMSELIDDVSQVINLHKTLIRLLLERYRWDKNALIESYFEEGEPRLFAKARIDPALAGSSDSSPSPLQPTSLEQYCKVSKQKPVNMTCDICCSSCPPSYLTCKVMEESQGDRIYCPALDCESLIEDDSVLTLVYDSRVRKRFRRLITNGFVLNNRTLTWCPGVDCGWAARSLSDFGPREITCANCKEVFCFACGNPLHEPVLCHYLKLWLRKIEEDAGTSHWLAANTKECPKCHVTIEKNGGCNHMVCRNFNCKYEFCWVCLDSWEPHGSQWYTCNRYDESAAQKARDEQAASRMTLERYLFYFNRYANHAQSRKFESKLYESVQQRMNQLQNQGMSWIDVKFVRQVVDVLCLCRRTLMYTYVFAYYLKRNNQSLIFESNQSDLELATEQLSEYFEADLSTYVLSELKQKLQDKSRYCEHRRRVLLNHVQEGYEKDMWEHIEP</sequence>
<keyword evidence="6" id="KW-0479">Metal-binding</keyword>
<keyword evidence="7" id="KW-0677">Repeat</keyword>
<feature type="compositionally biased region" description="Polar residues" evidence="11">
    <location>
        <begin position="11"/>
        <end position="21"/>
    </location>
</feature>
<comment type="pathway">
    <text evidence="2">Protein modification; protein ubiquitination.</text>
</comment>
<keyword evidence="9" id="KW-0833">Ubl conjugation pathway</keyword>
<feature type="domain" description="RING-type" evidence="12">
    <location>
        <begin position="118"/>
        <end position="333"/>
    </location>
</feature>
<evidence type="ECO:0000313" key="14">
    <source>
        <dbReference type="Proteomes" id="UP000275846"/>
    </source>
</evidence>
<proteinExistence type="inferred from homology"/>
<dbReference type="EC" id="2.3.2.31" evidence="4"/>
<feature type="region of interest" description="Disordered" evidence="11">
    <location>
        <begin position="1"/>
        <end position="24"/>
    </location>
</feature>
<evidence type="ECO:0000256" key="5">
    <source>
        <dbReference type="ARBA" id="ARBA00022679"/>
    </source>
</evidence>
<keyword evidence="5" id="KW-0808">Transferase</keyword>
<dbReference type="PROSITE" id="PS51873">
    <property type="entry name" value="TRIAD"/>
    <property type="match status" value="1"/>
</dbReference>
<evidence type="ECO:0000256" key="1">
    <source>
        <dbReference type="ARBA" id="ARBA00001798"/>
    </source>
</evidence>
<dbReference type="FunFam" id="1.20.120.1750:FF:000002">
    <property type="entry name" value="RBR-type E3 ubiquitin transferase"/>
    <property type="match status" value="1"/>
</dbReference>
<dbReference type="Pfam" id="PF01485">
    <property type="entry name" value="IBR"/>
    <property type="match status" value="1"/>
</dbReference>
<evidence type="ECO:0000256" key="7">
    <source>
        <dbReference type="ARBA" id="ARBA00022737"/>
    </source>
</evidence>
<dbReference type="GO" id="GO:0061630">
    <property type="term" value="F:ubiquitin protein ligase activity"/>
    <property type="evidence" value="ECO:0007669"/>
    <property type="project" value="UniProtKB-EC"/>
</dbReference>
<dbReference type="WBParaSite" id="SSLN_0000424201-mRNA-1">
    <property type="protein sequence ID" value="SSLN_0000424201-mRNA-1"/>
    <property type="gene ID" value="SSLN_0000424201"/>
</dbReference>
<evidence type="ECO:0000256" key="9">
    <source>
        <dbReference type="ARBA" id="ARBA00022786"/>
    </source>
</evidence>
<dbReference type="InterPro" id="IPR048962">
    <property type="entry name" value="ARIH1-like_UBL"/>
</dbReference>
<dbReference type="Gene3D" id="1.20.120.1750">
    <property type="match status" value="1"/>
</dbReference>
<dbReference type="Pfam" id="PF19422">
    <property type="entry name" value="Ariadne"/>
    <property type="match status" value="1"/>
</dbReference>
<evidence type="ECO:0000256" key="10">
    <source>
        <dbReference type="ARBA" id="ARBA00022833"/>
    </source>
</evidence>
<keyword evidence="14" id="KW-1185">Reference proteome</keyword>
<dbReference type="InterPro" id="IPR031127">
    <property type="entry name" value="E3_UB_ligase_RBR"/>
</dbReference>
<dbReference type="GO" id="GO:0008270">
    <property type="term" value="F:zinc ion binding"/>
    <property type="evidence" value="ECO:0007669"/>
    <property type="project" value="UniProtKB-KW"/>
</dbReference>
<evidence type="ECO:0000256" key="4">
    <source>
        <dbReference type="ARBA" id="ARBA00012251"/>
    </source>
</evidence>
<evidence type="ECO:0000256" key="11">
    <source>
        <dbReference type="SAM" id="MobiDB-lite"/>
    </source>
</evidence>
<reference evidence="15" key="1">
    <citation type="submission" date="2016-06" db="UniProtKB">
        <authorList>
            <consortium name="WormBaseParasite"/>
        </authorList>
    </citation>
    <scope>IDENTIFICATION</scope>
</reference>
<evidence type="ECO:0000256" key="3">
    <source>
        <dbReference type="ARBA" id="ARBA00005884"/>
    </source>
</evidence>
<dbReference type="GO" id="GO:0016567">
    <property type="term" value="P:protein ubiquitination"/>
    <property type="evidence" value="ECO:0007669"/>
    <property type="project" value="InterPro"/>
</dbReference>
<evidence type="ECO:0000313" key="13">
    <source>
        <dbReference type="EMBL" id="VDL90483.1"/>
    </source>
</evidence>
<evidence type="ECO:0000256" key="8">
    <source>
        <dbReference type="ARBA" id="ARBA00022771"/>
    </source>
</evidence>
<organism evidence="15">
    <name type="scientific">Schistocephalus solidus</name>
    <name type="common">Tapeworm</name>
    <dbReference type="NCBI Taxonomy" id="70667"/>
    <lineage>
        <taxon>Eukaryota</taxon>
        <taxon>Metazoa</taxon>
        <taxon>Spiralia</taxon>
        <taxon>Lophotrochozoa</taxon>
        <taxon>Platyhelminthes</taxon>
        <taxon>Cestoda</taxon>
        <taxon>Eucestoda</taxon>
        <taxon>Diphyllobothriidea</taxon>
        <taxon>Diphyllobothriidae</taxon>
        <taxon>Schistocephalus</taxon>
    </lineage>
</organism>
<dbReference type="InterPro" id="IPR054694">
    <property type="entry name" value="Parkin-like_IBR"/>
</dbReference>
<dbReference type="Proteomes" id="UP000275846">
    <property type="component" value="Unassembled WGS sequence"/>
</dbReference>
<dbReference type="SMART" id="SM00647">
    <property type="entry name" value="IBR"/>
    <property type="match status" value="2"/>
</dbReference>
<evidence type="ECO:0000256" key="2">
    <source>
        <dbReference type="ARBA" id="ARBA00004906"/>
    </source>
</evidence>
<dbReference type="STRING" id="70667.A0A183SIQ0"/>
<name>A0A183SIQ0_SCHSO</name>
<protein>
    <recommendedName>
        <fullName evidence="4">RBR-type E3 ubiquitin transferase</fullName>
        <ecNumber evidence="4">2.3.2.31</ecNumber>
    </recommendedName>
</protein>
<accession>A0A183SIQ0</accession>
<comment type="catalytic activity">
    <reaction evidence="1">
        <text>[E2 ubiquitin-conjugating enzyme]-S-ubiquitinyl-L-cysteine + [acceptor protein]-L-lysine = [E2 ubiquitin-conjugating enzyme]-L-cysteine + [acceptor protein]-N(6)-ubiquitinyl-L-lysine.</text>
        <dbReference type="EC" id="2.3.2.31"/>
    </reaction>
</comment>
<keyword evidence="8" id="KW-0863">Zinc-finger</keyword>
<dbReference type="CDD" id="cd20343">
    <property type="entry name" value="BRcat_RBR_HHARI-like"/>
    <property type="match status" value="1"/>
</dbReference>
<dbReference type="Pfam" id="PF21235">
    <property type="entry name" value="UBA_ARI1"/>
    <property type="match status" value="1"/>
</dbReference>
<dbReference type="SUPFAM" id="SSF57850">
    <property type="entry name" value="RING/U-box"/>
    <property type="match status" value="2"/>
</dbReference>
<dbReference type="AlphaFoldDB" id="A0A183SIQ0"/>
<dbReference type="PANTHER" id="PTHR11685">
    <property type="entry name" value="RBR FAMILY RING FINGER AND IBR DOMAIN-CONTAINING"/>
    <property type="match status" value="1"/>
</dbReference>